<dbReference type="Proteomes" id="UP000681027">
    <property type="component" value="Unassembled WGS sequence"/>
</dbReference>
<sequence length="271" mass="30470">MKIIEANVAGKQMNGNFLLHDISISINQGEKVAIIGHNGSGKSSLLKLIGGIFEYSSGDIKRAKIKTAYVPEHFPENIRFKMQEYLLLMGKMSGGQGDELSKQISAYAKSFDIEEFLHTPLKNCSKGTKQKAGIIQALLMDPELLLLDEPLTGLDEMAQLELVNQLESKMGNNTIIFTVHESMLIDRLADRVLTIKNGRIVDDSIMTKKEKQMVIKAVIPKHLQVQGLPCISYEFMDENIVEMTVLSADSNKLLKELLEQDYFILELREKR</sequence>
<evidence type="ECO:0000256" key="3">
    <source>
        <dbReference type="ARBA" id="ARBA00022840"/>
    </source>
</evidence>
<evidence type="ECO:0000313" key="5">
    <source>
        <dbReference type="EMBL" id="MBS4188919.1"/>
    </source>
</evidence>
<dbReference type="GO" id="GO:0005524">
    <property type="term" value="F:ATP binding"/>
    <property type="evidence" value="ECO:0007669"/>
    <property type="project" value="UniProtKB-KW"/>
</dbReference>
<dbReference type="InterPro" id="IPR003593">
    <property type="entry name" value="AAA+_ATPase"/>
</dbReference>
<dbReference type="Pfam" id="PF00005">
    <property type="entry name" value="ABC_tran"/>
    <property type="match status" value="1"/>
</dbReference>
<evidence type="ECO:0000313" key="6">
    <source>
        <dbReference type="Proteomes" id="UP000681027"/>
    </source>
</evidence>
<protein>
    <submittedName>
        <fullName evidence="5">ATP-binding cassette domain-containing protein</fullName>
    </submittedName>
</protein>
<reference evidence="5 6" key="1">
    <citation type="submission" date="2021-05" db="EMBL/GenBank/DDBJ databases">
        <title>Novel Bacillus species.</title>
        <authorList>
            <person name="Liu G."/>
        </authorList>
    </citation>
    <scope>NUCLEOTIDE SEQUENCE [LARGE SCALE GENOMIC DNA]</scope>
    <source>
        <strain evidence="5 6">FJAT-49705</strain>
    </source>
</reference>
<evidence type="ECO:0000256" key="1">
    <source>
        <dbReference type="ARBA" id="ARBA00022448"/>
    </source>
</evidence>
<dbReference type="SUPFAM" id="SSF52540">
    <property type="entry name" value="P-loop containing nucleoside triphosphate hydrolases"/>
    <property type="match status" value="1"/>
</dbReference>
<keyword evidence="2" id="KW-0547">Nucleotide-binding</keyword>
<accession>A0ABS5NM56</accession>
<keyword evidence="1" id="KW-0813">Transport</keyword>
<comment type="caution">
    <text evidence="5">The sequence shown here is derived from an EMBL/GenBank/DDBJ whole genome shotgun (WGS) entry which is preliminary data.</text>
</comment>
<keyword evidence="3 5" id="KW-0067">ATP-binding</keyword>
<proteinExistence type="predicted"/>
<dbReference type="EMBL" id="JAGYPM010000001">
    <property type="protein sequence ID" value="MBS4188919.1"/>
    <property type="molecule type" value="Genomic_DNA"/>
</dbReference>
<name>A0ABS5NM56_9BACI</name>
<dbReference type="PANTHER" id="PTHR42939:SF1">
    <property type="entry name" value="ABC TRANSPORTER ATP-BINDING PROTEIN ALBC-RELATED"/>
    <property type="match status" value="1"/>
</dbReference>
<dbReference type="PANTHER" id="PTHR42939">
    <property type="entry name" value="ABC TRANSPORTER ATP-BINDING PROTEIN ALBC-RELATED"/>
    <property type="match status" value="1"/>
</dbReference>
<dbReference type="InterPro" id="IPR051782">
    <property type="entry name" value="ABC_Transporter_VariousFunc"/>
</dbReference>
<dbReference type="PROSITE" id="PS50893">
    <property type="entry name" value="ABC_TRANSPORTER_2"/>
    <property type="match status" value="1"/>
</dbReference>
<dbReference type="InterPro" id="IPR003439">
    <property type="entry name" value="ABC_transporter-like_ATP-bd"/>
</dbReference>
<evidence type="ECO:0000259" key="4">
    <source>
        <dbReference type="PROSITE" id="PS50893"/>
    </source>
</evidence>
<gene>
    <name evidence="5" type="ORF">KHA94_01625</name>
</gene>
<dbReference type="InterPro" id="IPR027417">
    <property type="entry name" value="P-loop_NTPase"/>
</dbReference>
<feature type="domain" description="ABC transporter" evidence="4">
    <location>
        <begin position="3"/>
        <end position="222"/>
    </location>
</feature>
<dbReference type="SMART" id="SM00382">
    <property type="entry name" value="AAA"/>
    <property type="match status" value="1"/>
</dbReference>
<keyword evidence="6" id="KW-1185">Reference proteome</keyword>
<organism evidence="5 6">
    <name type="scientific">Cytobacillus citreus</name>
    <dbReference type="NCBI Taxonomy" id="2833586"/>
    <lineage>
        <taxon>Bacteria</taxon>
        <taxon>Bacillati</taxon>
        <taxon>Bacillota</taxon>
        <taxon>Bacilli</taxon>
        <taxon>Bacillales</taxon>
        <taxon>Bacillaceae</taxon>
        <taxon>Cytobacillus</taxon>
    </lineage>
</organism>
<dbReference type="RefSeq" id="WP_213100414.1">
    <property type="nucleotide sequence ID" value="NZ_JAGYPM010000001.1"/>
</dbReference>
<evidence type="ECO:0000256" key="2">
    <source>
        <dbReference type="ARBA" id="ARBA00022741"/>
    </source>
</evidence>
<dbReference type="Gene3D" id="3.40.50.300">
    <property type="entry name" value="P-loop containing nucleotide triphosphate hydrolases"/>
    <property type="match status" value="1"/>
</dbReference>